<sequence length="78" mass="8517">MSILQFSESKSSASFISTAWPGTWRVASCISRNSVCRPVPESVVDQPARECRREMGSVTDLGERSRSVTGVFDCEDSG</sequence>
<organism evidence="1 2">
    <name type="scientific">Streptomyces viridosporus (strain ATCC 14672 / DSM 40746 / JCM 4963 / KCTC 9882 / NRRL B-12104 / FH 1290)</name>
    <name type="common">Streptomyces ghanaensis</name>
    <dbReference type="NCBI Taxonomy" id="566461"/>
    <lineage>
        <taxon>Bacteria</taxon>
        <taxon>Bacillati</taxon>
        <taxon>Actinomycetota</taxon>
        <taxon>Actinomycetes</taxon>
        <taxon>Kitasatosporales</taxon>
        <taxon>Streptomycetaceae</taxon>
        <taxon>Streptomyces</taxon>
    </lineage>
</organism>
<reference evidence="2" key="1">
    <citation type="submission" date="2008-12" db="EMBL/GenBank/DDBJ databases">
        <title>Annotation of Streptomyces ghanaensis ATCC 14672.</title>
        <authorList>
            <consortium name="The Broad Institute Genome Sequencing Platform"/>
            <consortium name="Broad Institute Microbial Sequencing Center"/>
            <person name="Fischbach M."/>
            <person name="Ward D."/>
            <person name="Young S."/>
            <person name="Kodira C.D."/>
            <person name="Zeng Q."/>
            <person name="Koehrsen M."/>
            <person name="Godfrey P."/>
            <person name="Alvarado L."/>
            <person name="Berlin A.M."/>
            <person name="Borenstein D."/>
            <person name="Chen Z."/>
            <person name="Engels R."/>
            <person name="Freedman E."/>
            <person name="Gellesch M."/>
            <person name="Goldberg J."/>
            <person name="Griggs A."/>
            <person name="Gujja S."/>
            <person name="Heiman D.I."/>
            <person name="Hepburn T.A."/>
            <person name="Howarth C."/>
            <person name="Jen D."/>
            <person name="Larson L."/>
            <person name="Lewis B."/>
            <person name="Mehta T."/>
            <person name="Park D."/>
            <person name="Pearson M."/>
            <person name="Roberts A."/>
            <person name="Saif S."/>
            <person name="Shea T.D."/>
            <person name="Shenoy N."/>
            <person name="Sisk P."/>
            <person name="Stolte C."/>
            <person name="Sykes S.N."/>
            <person name="Walk T."/>
            <person name="White J."/>
            <person name="Yandava C."/>
            <person name="Straight P."/>
            <person name="Clardy J."/>
            <person name="Hung D."/>
            <person name="Kolter R."/>
            <person name="Mekalanos J."/>
            <person name="Walker S."/>
            <person name="Walsh C.T."/>
            <person name="Wieland B.L.C."/>
            <person name="Ilzarbe M."/>
            <person name="Galagan J."/>
            <person name="Nusbaum C."/>
            <person name="Birren B."/>
        </authorList>
    </citation>
    <scope>NUCLEOTIDE SEQUENCE [LARGE SCALE GENOMIC DNA]</scope>
    <source>
        <strain evidence="2">ATCC 14672 / DSM 40746 / JCM 4963 / KCTC 9882 / NRRL B-12104 / FH 1290</strain>
    </source>
</reference>
<dbReference type="Proteomes" id="UP000003824">
    <property type="component" value="Unassembled WGS sequence"/>
</dbReference>
<gene>
    <name evidence="1" type="ORF">SSFG_07332</name>
</gene>
<accession>D6AA02</accession>
<name>D6AA02_STRV1</name>
<dbReference type="EMBL" id="DS999641">
    <property type="protein sequence ID" value="EFE72097.2"/>
    <property type="molecule type" value="Genomic_DNA"/>
</dbReference>
<proteinExistence type="predicted"/>
<evidence type="ECO:0000313" key="1">
    <source>
        <dbReference type="EMBL" id="EFE72097.2"/>
    </source>
</evidence>
<dbReference type="AlphaFoldDB" id="D6AA02"/>
<protein>
    <submittedName>
        <fullName evidence="1">Predicted protein</fullName>
    </submittedName>
</protein>
<evidence type="ECO:0000313" key="2">
    <source>
        <dbReference type="Proteomes" id="UP000003824"/>
    </source>
</evidence>